<name>A0A133U4J0_9EURY</name>
<feature type="domain" description="Dihydroneopterin aldolase MtpD C-terminal" evidence="1">
    <location>
        <begin position="21"/>
        <end position="125"/>
    </location>
</feature>
<dbReference type="PATRIC" id="fig|1698261.3.peg.878"/>
<keyword evidence="3" id="KW-1185">Reference proteome</keyword>
<dbReference type="AlphaFoldDB" id="A0A133U4J0"/>
<organism evidence="2 3">
    <name type="scientific">candidate division MSBL1 archaeon SCGC-AAA259D14</name>
    <dbReference type="NCBI Taxonomy" id="1698261"/>
    <lineage>
        <taxon>Archaea</taxon>
        <taxon>Methanobacteriati</taxon>
        <taxon>Methanobacteriota</taxon>
        <taxon>candidate division MSBL1</taxon>
    </lineage>
</organism>
<protein>
    <recommendedName>
        <fullName evidence="1">Dihydroneopterin aldolase MtpD C-terminal domain-containing protein</fullName>
    </recommendedName>
</protein>
<dbReference type="InterPro" id="IPR007181">
    <property type="entry name" value="MtpD_C"/>
</dbReference>
<evidence type="ECO:0000313" key="2">
    <source>
        <dbReference type="EMBL" id="KXA89100.1"/>
    </source>
</evidence>
<evidence type="ECO:0000259" key="1">
    <source>
        <dbReference type="Pfam" id="PF04038"/>
    </source>
</evidence>
<dbReference type="Gene3D" id="3.30.1300.20">
    <property type="entry name" value="7,8-dihydroneopterin aldolase (MptD)"/>
    <property type="match status" value="1"/>
</dbReference>
<evidence type="ECO:0000313" key="3">
    <source>
        <dbReference type="Proteomes" id="UP000070589"/>
    </source>
</evidence>
<dbReference type="Pfam" id="PF04038">
    <property type="entry name" value="DHNA"/>
    <property type="match status" value="1"/>
</dbReference>
<dbReference type="GO" id="GO:0004150">
    <property type="term" value="F:dihydroneopterin aldolase activity"/>
    <property type="evidence" value="ECO:0007669"/>
    <property type="project" value="InterPro"/>
</dbReference>
<reference evidence="2 3" key="1">
    <citation type="journal article" date="2016" name="Sci. Rep.">
        <title>Metabolic traits of an uncultured archaeal lineage -MSBL1- from brine pools of the Red Sea.</title>
        <authorList>
            <person name="Mwirichia R."/>
            <person name="Alam I."/>
            <person name="Rashid M."/>
            <person name="Vinu M."/>
            <person name="Ba-Alawi W."/>
            <person name="Anthony Kamau A."/>
            <person name="Kamanda Ngugi D."/>
            <person name="Goker M."/>
            <person name="Klenk H.P."/>
            <person name="Bajic V."/>
            <person name="Stingl U."/>
        </authorList>
    </citation>
    <scope>NUCLEOTIDE SEQUENCE [LARGE SCALE GENOMIC DNA]</scope>
    <source>
        <strain evidence="2">SCGC-AAA259D14</strain>
    </source>
</reference>
<accession>A0A133U4J0</accession>
<dbReference type="InterPro" id="IPR036839">
    <property type="entry name" value="MptD_sf"/>
</dbReference>
<dbReference type="SUPFAM" id="SSF143560">
    <property type="entry name" value="MK0786-like"/>
    <property type="match status" value="1"/>
</dbReference>
<dbReference type="Proteomes" id="UP000070589">
    <property type="component" value="Unassembled WGS sequence"/>
</dbReference>
<comment type="caution">
    <text evidence="2">The sequence shown here is derived from an EMBL/GenBank/DDBJ whole genome shotgun (WGS) entry which is preliminary data.</text>
</comment>
<sequence length="129" mass="14404">MVSTKLSEGDPGAKYFSREVTPRERAIFEGAITLGALYHQFVGTPIRDPAALERAIEESALAHPFIDEAEAEISETEKENENSYEYPELSGKALTIKLTANYEGAVAEMEMRRIPEMDYPLMFIKSVEG</sequence>
<dbReference type="EMBL" id="LHXL01000056">
    <property type="protein sequence ID" value="KXA89100.1"/>
    <property type="molecule type" value="Genomic_DNA"/>
</dbReference>
<gene>
    <name evidence="2" type="ORF">AKJ62_03795</name>
</gene>
<proteinExistence type="predicted"/>